<dbReference type="STRING" id="5539.A0A3E2GRL5"/>
<dbReference type="GO" id="GO:0016787">
    <property type="term" value="F:hydrolase activity"/>
    <property type="evidence" value="ECO:0007669"/>
    <property type="project" value="InterPro"/>
</dbReference>
<name>A0A3E2GRL5_SCYLI</name>
<proteinExistence type="predicted"/>
<evidence type="ECO:0000313" key="3">
    <source>
        <dbReference type="Proteomes" id="UP000258309"/>
    </source>
</evidence>
<feature type="non-terminal residue" evidence="2">
    <location>
        <position position="1"/>
    </location>
</feature>
<dbReference type="InterPro" id="IPR029058">
    <property type="entry name" value="AB_hydrolase_fold"/>
</dbReference>
<dbReference type="AlphaFoldDB" id="A0A3E2GRL5"/>
<comment type="caution">
    <text evidence="2">The sequence shown here is derived from an EMBL/GenBank/DDBJ whole genome shotgun (WGS) entry which is preliminary data.</text>
</comment>
<feature type="non-terminal residue" evidence="2">
    <location>
        <position position="254"/>
    </location>
</feature>
<evidence type="ECO:0000313" key="2">
    <source>
        <dbReference type="EMBL" id="RFU23726.1"/>
    </source>
</evidence>
<evidence type="ECO:0000259" key="1">
    <source>
        <dbReference type="Pfam" id="PF01738"/>
    </source>
</evidence>
<dbReference type="PANTHER" id="PTHR17630">
    <property type="entry name" value="DIENELACTONE HYDROLASE"/>
    <property type="match status" value="1"/>
</dbReference>
<dbReference type="Pfam" id="PF01738">
    <property type="entry name" value="DLH"/>
    <property type="match status" value="1"/>
</dbReference>
<dbReference type="OrthoDB" id="17560at2759"/>
<dbReference type="Proteomes" id="UP000258309">
    <property type="component" value="Unassembled WGS sequence"/>
</dbReference>
<sequence>MASNPPARCCTIGVKHDGESTGTKFKITGTNIEAYSAEPKGDNVHKDSAIIIIPDVLGIWQNSELITDQFAANGYYTVMLDPFNGDPIPLNRPEGFDFMAWLTKGSTGDNPHTTEQVDPIVEATIKYVRDKGFKKVGAVGYCFGAKYVMRYLAKGKGLDVGYSAHPSFVTEEELAAITGPVSISAAETDQIFTTELRHKSEIILKDTKLPYQINLYGGVSHGFAVRGDLSNPIEKFSKEQAFIQAVTWFDEHLA</sequence>
<dbReference type="EMBL" id="NCSJ02000639">
    <property type="protein sequence ID" value="RFU23726.1"/>
    <property type="molecule type" value="Genomic_DNA"/>
</dbReference>
<organism evidence="2 3">
    <name type="scientific">Scytalidium lignicola</name>
    <name type="common">Hyphomycete</name>
    <dbReference type="NCBI Taxonomy" id="5539"/>
    <lineage>
        <taxon>Eukaryota</taxon>
        <taxon>Fungi</taxon>
        <taxon>Dikarya</taxon>
        <taxon>Ascomycota</taxon>
        <taxon>Pezizomycotina</taxon>
        <taxon>Leotiomycetes</taxon>
        <taxon>Leotiomycetes incertae sedis</taxon>
        <taxon>Scytalidium</taxon>
    </lineage>
</organism>
<keyword evidence="3" id="KW-1185">Reference proteome</keyword>
<accession>A0A3E2GRL5</accession>
<dbReference type="InterPro" id="IPR002925">
    <property type="entry name" value="Dienelactn_hydro"/>
</dbReference>
<feature type="domain" description="Dienelactone hydrolase" evidence="1">
    <location>
        <begin position="32"/>
        <end position="252"/>
    </location>
</feature>
<reference evidence="2 3" key="1">
    <citation type="submission" date="2018-05" db="EMBL/GenBank/DDBJ databases">
        <title>Draft genome sequence of Scytalidium lignicola DSM 105466, a ubiquitous saprotrophic fungus.</title>
        <authorList>
            <person name="Buettner E."/>
            <person name="Gebauer A.M."/>
            <person name="Hofrichter M."/>
            <person name="Liers C."/>
            <person name="Kellner H."/>
        </authorList>
    </citation>
    <scope>NUCLEOTIDE SEQUENCE [LARGE SCALE GENOMIC DNA]</scope>
    <source>
        <strain evidence="2 3">DSM 105466</strain>
    </source>
</reference>
<gene>
    <name evidence="2" type="ORF">B7463_g12610</name>
</gene>
<protein>
    <recommendedName>
        <fullName evidence="1">Dienelactone hydrolase domain-containing protein</fullName>
    </recommendedName>
</protein>
<dbReference type="PANTHER" id="PTHR17630:SF44">
    <property type="entry name" value="PROTEIN AIM2"/>
    <property type="match status" value="1"/>
</dbReference>
<dbReference type="OMA" id="GDNPHTP"/>
<dbReference type="Gene3D" id="3.40.50.1820">
    <property type="entry name" value="alpha/beta hydrolase"/>
    <property type="match status" value="1"/>
</dbReference>
<dbReference type="SUPFAM" id="SSF53474">
    <property type="entry name" value="alpha/beta-Hydrolases"/>
    <property type="match status" value="1"/>
</dbReference>